<dbReference type="InterPro" id="IPR036196">
    <property type="entry name" value="Ptyr_pPase_sf"/>
</dbReference>
<dbReference type="PIRSF" id="PIRSF029416">
    <property type="entry name" value="UCP029416_PTP"/>
    <property type="match status" value="1"/>
</dbReference>
<name>A0ABV7J5R1_9RHOB</name>
<dbReference type="RefSeq" id="WP_380073069.1">
    <property type="nucleotide sequence ID" value="NZ_JBHRTO010000001.1"/>
</dbReference>
<protein>
    <submittedName>
        <fullName evidence="1">Low molecular weight protein tyrosine phosphatase family protein</fullName>
    </submittedName>
</protein>
<proteinExistence type="predicted"/>
<sequence>MHNILFICGKARMRSPTAAEVARAILVAETDYAGLSADADERVSAEQIAWADSIAVMEKAQLAKLKRQFGGALRGKHVVCLDIADNYTFMQPELVALIQPKLRRVFAKVQTRPSPANM</sequence>
<keyword evidence="2" id="KW-1185">Reference proteome</keyword>
<accession>A0ABV7J5R1</accession>
<dbReference type="SUPFAM" id="SSF52788">
    <property type="entry name" value="Phosphotyrosine protein phosphatases I"/>
    <property type="match status" value="1"/>
</dbReference>
<dbReference type="Proteomes" id="UP001595547">
    <property type="component" value="Unassembled WGS sequence"/>
</dbReference>
<evidence type="ECO:0000313" key="2">
    <source>
        <dbReference type="Proteomes" id="UP001595547"/>
    </source>
</evidence>
<organism evidence="1 2">
    <name type="scientific">Cypionkella sinensis</name>
    <dbReference type="NCBI Taxonomy" id="1756043"/>
    <lineage>
        <taxon>Bacteria</taxon>
        <taxon>Pseudomonadati</taxon>
        <taxon>Pseudomonadota</taxon>
        <taxon>Alphaproteobacteria</taxon>
        <taxon>Rhodobacterales</taxon>
        <taxon>Paracoccaceae</taxon>
        <taxon>Cypionkella</taxon>
    </lineage>
</organism>
<reference evidence="2" key="1">
    <citation type="journal article" date="2019" name="Int. J. Syst. Evol. Microbiol.">
        <title>The Global Catalogue of Microorganisms (GCM) 10K type strain sequencing project: providing services to taxonomists for standard genome sequencing and annotation.</title>
        <authorList>
            <consortium name="The Broad Institute Genomics Platform"/>
            <consortium name="The Broad Institute Genome Sequencing Center for Infectious Disease"/>
            <person name="Wu L."/>
            <person name="Ma J."/>
        </authorList>
    </citation>
    <scope>NUCLEOTIDE SEQUENCE [LARGE SCALE GENOMIC DNA]</scope>
    <source>
        <strain evidence="2">KCTC 52039</strain>
    </source>
</reference>
<comment type="caution">
    <text evidence="1">The sequence shown here is derived from an EMBL/GenBank/DDBJ whole genome shotgun (WGS) entry which is preliminary data.</text>
</comment>
<dbReference type="EMBL" id="JBHRTO010000001">
    <property type="protein sequence ID" value="MFC3181468.1"/>
    <property type="molecule type" value="Genomic_DNA"/>
</dbReference>
<evidence type="ECO:0000313" key="1">
    <source>
        <dbReference type="EMBL" id="MFC3181468.1"/>
    </source>
</evidence>
<gene>
    <name evidence="1" type="ORF">ACFOGH_10750</name>
</gene>
<dbReference type="InterPro" id="IPR016919">
    <property type="entry name" value="UCP029416_PTP"/>
</dbReference>